<dbReference type="RefSeq" id="WP_308993978.1">
    <property type="nucleotide sequence ID" value="NZ_CP155618.1"/>
</dbReference>
<name>A0AAU7EE06_9FLAO</name>
<organism evidence="1 2">
    <name type="scientific">Mariniflexile litorale</name>
    <dbReference type="NCBI Taxonomy" id="3045158"/>
    <lineage>
        <taxon>Bacteria</taxon>
        <taxon>Pseudomonadati</taxon>
        <taxon>Bacteroidota</taxon>
        <taxon>Flavobacteriia</taxon>
        <taxon>Flavobacteriales</taxon>
        <taxon>Flavobacteriaceae</taxon>
        <taxon>Mariniflexile</taxon>
    </lineage>
</organism>
<accession>A0AAU7EE06</accession>
<gene>
    <name evidence="1" type="ORF">QLS71_015210</name>
</gene>
<keyword evidence="2" id="KW-1185">Reference proteome</keyword>
<dbReference type="EMBL" id="CP155618">
    <property type="protein sequence ID" value="XBL13661.1"/>
    <property type="molecule type" value="Genomic_DNA"/>
</dbReference>
<protein>
    <submittedName>
        <fullName evidence="1">Uncharacterized protein</fullName>
    </submittedName>
</protein>
<dbReference type="Proteomes" id="UP001224325">
    <property type="component" value="Chromosome"/>
</dbReference>
<reference evidence="1" key="1">
    <citation type="submission" date="2024-04" db="EMBL/GenBank/DDBJ databases">
        <title>Mariniflexile litorale, isolated from the shallow sediments of the Sea of Japan.</title>
        <authorList>
            <person name="Romanenko L."/>
            <person name="Isaeva M."/>
        </authorList>
    </citation>
    <scope>NUCLEOTIDE SEQUENCE [LARGE SCALE GENOMIC DNA]</scope>
    <source>
        <strain evidence="1">KMM 9835</strain>
    </source>
</reference>
<dbReference type="KEGG" id="mlil:QLS71_015210"/>
<evidence type="ECO:0000313" key="2">
    <source>
        <dbReference type="Proteomes" id="UP001224325"/>
    </source>
</evidence>
<proteinExistence type="predicted"/>
<evidence type="ECO:0000313" key="1">
    <source>
        <dbReference type="EMBL" id="XBL13661.1"/>
    </source>
</evidence>
<sequence length="77" mass="9422">MNVRTIEDNFEYQAKEVFNDMLEDYQDEQNERKADGDDIETFAEWLWRNREDFGEKMYNRFDEYAGIDKSTEDLNYA</sequence>
<dbReference type="AlphaFoldDB" id="A0AAU7EE06"/>